<feature type="compositionally biased region" description="Low complexity" evidence="2">
    <location>
        <begin position="207"/>
        <end position="217"/>
    </location>
</feature>
<organism evidence="3 4">
    <name type="scientific">Lasius platythorax</name>
    <dbReference type="NCBI Taxonomy" id="488582"/>
    <lineage>
        <taxon>Eukaryota</taxon>
        <taxon>Metazoa</taxon>
        <taxon>Ecdysozoa</taxon>
        <taxon>Arthropoda</taxon>
        <taxon>Hexapoda</taxon>
        <taxon>Insecta</taxon>
        <taxon>Pterygota</taxon>
        <taxon>Neoptera</taxon>
        <taxon>Endopterygota</taxon>
        <taxon>Hymenoptera</taxon>
        <taxon>Apocrita</taxon>
        <taxon>Aculeata</taxon>
        <taxon>Formicoidea</taxon>
        <taxon>Formicidae</taxon>
        <taxon>Formicinae</taxon>
        <taxon>Lasius</taxon>
        <taxon>Lasius</taxon>
    </lineage>
</organism>
<feature type="compositionally biased region" description="Pro residues" evidence="2">
    <location>
        <begin position="77"/>
        <end position="87"/>
    </location>
</feature>
<dbReference type="EMBL" id="CAXIPU020000457">
    <property type="protein sequence ID" value="CAL1672185.1"/>
    <property type="molecule type" value="Genomic_DNA"/>
</dbReference>
<evidence type="ECO:0000256" key="2">
    <source>
        <dbReference type="SAM" id="MobiDB-lite"/>
    </source>
</evidence>
<sequence>MRIGVTALGNKAAPAYDAASLKIDNDILHLKLEELQKQNDDLREEMKKLKCNIERLTATTSSMANNMTHHTTQTSPPVSPLPLPRENPLPQREPKKAQSQSYFISKSLERLPPVKRPPIKGQVALLTDRLASLLLAAELIPPRRPKEDVLDKLIRDLKTLKKQIIEGKEQLDETSRLSSKPSSTTTYKSKKRRESELQHVVQRSSKKTTTSEQETTEAPNTEDGYPKDGEPWTTVLGRKEKKKQQQLQRKQQDYTTTKKILPTP</sequence>
<dbReference type="AlphaFoldDB" id="A0AAV2MXQ1"/>
<gene>
    <name evidence="3" type="ORF">LPLAT_LOCUS5589</name>
</gene>
<feature type="coiled-coil region" evidence="1">
    <location>
        <begin position="18"/>
        <end position="59"/>
    </location>
</feature>
<evidence type="ECO:0000256" key="1">
    <source>
        <dbReference type="SAM" id="Coils"/>
    </source>
</evidence>
<feature type="region of interest" description="Disordered" evidence="2">
    <location>
        <begin position="60"/>
        <end position="100"/>
    </location>
</feature>
<accession>A0AAV2MXQ1</accession>
<protein>
    <submittedName>
        <fullName evidence="3">Uncharacterized protein</fullName>
    </submittedName>
</protein>
<evidence type="ECO:0000313" key="4">
    <source>
        <dbReference type="Proteomes" id="UP001497644"/>
    </source>
</evidence>
<proteinExistence type="predicted"/>
<keyword evidence="1" id="KW-0175">Coiled coil</keyword>
<feature type="compositionally biased region" description="Polar residues" evidence="2">
    <location>
        <begin position="60"/>
        <end position="76"/>
    </location>
</feature>
<name>A0AAV2MXQ1_9HYME</name>
<feature type="compositionally biased region" description="Low complexity" evidence="2">
    <location>
        <begin position="178"/>
        <end position="187"/>
    </location>
</feature>
<feature type="region of interest" description="Disordered" evidence="2">
    <location>
        <begin position="170"/>
        <end position="264"/>
    </location>
</feature>
<comment type="caution">
    <text evidence="3">The sequence shown here is derived from an EMBL/GenBank/DDBJ whole genome shotgun (WGS) entry which is preliminary data.</text>
</comment>
<keyword evidence="4" id="KW-1185">Reference proteome</keyword>
<evidence type="ECO:0000313" key="3">
    <source>
        <dbReference type="EMBL" id="CAL1672185.1"/>
    </source>
</evidence>
<dbReference type="Proteomes" id="UP001497644">
    <property type="component" value="Unassembled WGS sequence"/>
</dbReference>
<reference evidence="3" key="1">
    <citation type="submission" date="2024-04" db="EMBL/GenBank/DDBJ databases">
        <authorList>
            <consortium name="Molecular Ecology Group"/>
        </authorList>
    </citation>
    <scope>NUCLEOTIDE SEQUENCE</scope>
</reference>